<protein>
    <submittedName>
        <fullName evidence="3">Uncharacterized protein</fullName>
    </submittedName>
</protein>
<name>A0ABQ6MJH9_9STRA</name>
<evidence type="ECO:0000256" key="1">
    <source>
        <dbReference type="SAM" id="Coils"/>
    </source>
</evidence>
<evidence type="ECO:0000313" key="4">
    <source>
        <dbReference type="Proteomes" id="UP001165060"/>
    </source>
</evidence>
<feature type="region of interest" description="Disordered" evidence="2">
    <location>
        <begin position="23"/>
        <end position="42"/>
    </location>
</feature>
<reference evidence="3 4" key="1">
    <citation type="journal article" date="2023" name="Commun. Biol.">
        <title>Genome analysis of Parmales, the sister group of diatoms, reveals the evolutionary specialization of diatoms from phago-mixotrophs to photoautotrophs.</title>
        <authorList>
            <person name="Ban H."/>
            <person name="Sato S."/>
            <person name="Yoshikawa S."/>
            <person name="Yamada K."/>
            <person name="Nakamura Y."/>
            <person name="Ichinomiya M."/>
            <person name="Sato N."/>
            <person name="Blanc-Mathieu R."/>
            <person name="Endo H."/>
            <person name="Kuwata A."/>
            <person name="Ogata H."/>
        </authorList>
    </citation>
    <scope>NUCLEOTIDE SEQUENCE [LARGE SCALE GENOMIC DNA]</scope>
</reference>
<keyword evidence="1" id="KW-0175">Coiled coil</keyword>
<sequence>MTPVRVAAGWQLAPHSPFFKNSAVKRTLPSTPGKKDAEKERLEEELETATRALCDLNSRMVETKIEHAQALSDQAKASRDIAVELNESSMVLREQMQRRFEAKMGGLQVELSRERAERAEERERLLGQVGEAQAEASLAKRELSEVRRKQLRAQQKIEALEEQVRERQEGVGMGGEDWVARGVAGDVFWDAEEQ</sequence>
<dbReference type="EMBL" id="BRYB01001495">
    <property type="protein sequence ID" value="GMI27047.1"/>
    <property type="molecule type" value="Genomic_DNA"/>
</dbReference>
<gene>
    <name evidence="3" type="ORF">TeGR_g10772</name>
</gene>
<feature type="compositionally biased region" description="Basic and acidic residues" evidence="2">
    <location>
        <begin position="33"/>
        <end position="42"/>
    </location>
</feature>
<comment type="caution">
    <text evidence="3">The sequence shown here is derived from an EMBL/GenBank/DDBJ whole genome shotgun (WGS) entry which is preliminary data.</text>
</comment>
<proteinExistence type="predicted"/>
<dbReference type="Proteomes" id="UP001165060">
    <property type="component" value="Unassembled WGS sequence"/>
</dbReference>
<evidence type="ECO:0000256" key="2">
    <source>
        <dbReference type="SAM" id="MobiDB-lite"/>
    </source>
</evidence>
<accession>A0ABQ6MJH9</accession>
<evidence type="ECO:0000313" key="3">
    <source>
        <dbReference type="EMBL" id="GMI27047.1"/>
    </source>
</evidence>
<feature type="coiled-coil region" evidence="1">
    <location>
        <begin position="122"/>
        <end position="170"/>
    </location>
</feature>
<keyword evidence="4" id="KW-1185">Reference proteome</keyword>
<organism evidence="3 4">
    <name type="scientific">Tetraparma gracilis</name>
    <dbReference type="NCBI Taxonomy" id="2962635"/>
    <lineage>
        <taxon>Eukaryota</taxon>
        <taxon>Sar</taxon>
        <taxon>Stramenopiles</taxon>
        <taxon>Ochrophyta</taxon>
        <taxon>Bolidophyceae</taxon>
        <taxon>Parmales</taxon>
        <taxon>Triparmaceae</taxon>
        <taxon>Tetraparma</taxon>
    </lineage>
</organism>